<dbReference type="InterPro" id="IPR010264">
    <property type="entry name" value="Self-incomp_S1"/>
</dbReference>
<keyword evidence="4" id="KW-0964">Secreted</keyword>
<comment type="similarity">
    <text evidence="2">Belongs to the plant self-incompatibility (S1) protein family.</text>
</comment>
<protein>
    <recommendedName>
        <fullName evidence="9">S-protein homolog</fullName>
    </recommendedName>
</protein>
<evidence type="ECO:0000313" key="7">
    <source>
        <dbReference type="EMBL" id="KAK9289183.1"/>
    </source>
</evidence>
<evidence type="ECO:0000256" key="3">
    <source>
        <dbReference type="ARBA" id="ARBA00022471"/>
    </source>
</evidence>
<dbReference type="Pfam" id="PF05938">
    <property type="entry name" value="Self-incomp_S1"/>
    <property type="match status" value="1"/>
</dbReference>
<comment type="caution">
    <text evidence="7">The sequence shown here is derived from an EMBL/GenBank/DDBJ whole genome shotgun (WGS) entry which is preliminary data.</text>
</comment>
<gene>
    <name evidence="7" type="ORF">L1049_017657</name>
</gene>
<evidence type="ECO:0000256" key="6">
    <source>
        <dbReference type="SAM" id="SignalP"/>
    </source>
</evidence>
<dbReference type="PANTHER" id="PTHR35630:SF1">
    <property type="entry name" value="LEGUMINOSIN GROUP486 SECRETED PEPTIDE"/>
    <property type="match status" value="1"/>
</dbReference>
<evidence type="ECO:0008006" key="9">
    <source>
        <dbReference type="Google" id="ProtNLM"/>
    </source>
</evidence>
<evidence type="ECO:0000256" key="4">
    <source>
        <dbReference type="ARBA" id="ARBA00022525"/>
    </source>
</evidence>
<accession>A0AAP0S4N2</accession>
<keyword evidence="8" id="KW-1185">Reference proteome</keyword>
<keyword evidence="5 6" id="KW-0732">Signal</keyword>
<dbReference type="GO" id="GO:0060320">
    <property type="term" value="P:rejection of self pollen"/>
    <property type="evidence" value="ECO:0007669"/>
    <property type="project" value="UniProtKB-KW"/>
</dbReference>
<evidence type="ECO:0000256" key="1">
    <source>
        <dbReference type="ARBA" id="ARBA00004613"/>
    </source>
</evidence>
<organism evidence="7 8">
    <name type="scientific">Liquidambar formosana</name>
    <name type="common">Formosan gum</name>
    <dbReference type="NCBI Taxonomy" id="63359"/>
    <lineage>
        <taxon>Eukaryota</taxon>
        <taxon>Viridiplantae</taxon>
        <taxon>Streptophyta</taxon>
        <taxon>Embryophyta</taxon>
        <taxon>Tracheophyta</taxon>
        <taxon>Spermatophyta</taxon>
        <taxon>Magnoliopsida</taxon>
        <taxon>eudicotyledons</taxon>
        <taxon>Gunneridae</taxon>
        <taxon>Pentapetalae</taxon>
        <taxon>Saxifragales</taxon>
        <taxon>Altingiaceae</taxon>
        <taxon>Liquidambar</taxon>
    </lineage>
</organism>
<keyword evidence="3" id="KW-0713">Self-incompatibility</keyword>
<feature type="chain" id="PRO_5043758929" description="S-protein homolog" evidence="6">
    <location>
        <begin position="25"/>
        <end position="143"/>
    </location>
</feature>
<evidence type="ECO:0000256" key="2">
    <source>
        <dbReference type="ARBA" id="ARBA00005581"/>
    </source>
</evidence>
<sequence length="143" mass="16750">MNSFGGLWLVLLVALCLIHQQALAIHENIAAGKRYHIIITNDIHNDVVPLQVRCKSKTEDLGMRTLFPGAAYFFSTKLDYFRRKLYFCFNVWGQKSRYIEAFKATRDEGRCGHGKMRYCFWSAREDGFYFSGDNSTWVNEYPW</sequence>
<comment type="subcellular location">
    <subcellularLocation>
        <location evidence="1">Secreted</location>
    </subcellularLocation>
</comment>
<dbReference type="GO" id="GO:0005576">
    <property type="term" value="C:extracellular region"/>
    <property type="evidence" value="ECO:0007669"/>
    <property type="project" value="UniProtKB-SubCell"/>
</dbReference>
<dbReference type="EMBL" id="JBBPBK010000003">
    <property type="protein sequence ID" value="KAK9289183.1"/>
    <property type="molecule type" value="Genomic_DNA"/>
</dbReference>
<proteinExistence type="inferred from homology"/>
<dbReference type="Proteomes" id="UP001415857">
    <property type="component" value="Unassembled WGS sequence"/>
</dbReference>
<feature type="signal peptide" evidence="6">
    <location>
        <begin position="1"/>
        <end position="24"/>
    </location>
</feature>
<name>A0AAP0S4N2_LIQFO</name>
<dbReference type="PANTHER" id="PTHR35630">
    <property type="entry name" value="LEGUMINOSIN GROUP486 SECRETED PEPTIDE"/>
    <property type="match status" value="1"/>
</dbReference>
<reference evidence="7 8" key="1">
    <citation type="journal article" date="2024" name="Plant J.">
        <title>Genome sequences and population genomics reveal climatic adaptation and genomic divergence between two closely related sweetgum species.</title>
        <authorList>
            <person name="Xu W.Q."/>
            <person name="Ren C.Q."/>
            <person name="Zhang X.Y."/>
            <person name="Comes H.P."/>
            <person name="Liu X.H."/>
            <person name="Li Y.G."/>
            <person name="Kettle C.J."/>
            <person name="Jalonen R."/>
            <person name="Gaisberger H."/>
            <person name="Ma Y.Z."/>
            <person name="Qiu Y.X."/>
        </authorList>
    </citation>
    <scope>NUCLEOTIDE SEQUENCE [LARGE SCALE GENOMIC DNA]</scope>
    <source>
        <strain evidence="7">Hangzhou</strain>
    </source>
</reference>
<evidence type="ECO:0000313" key="8">
    <source>
        <dbReference type="Proteomes" id="UP001415857"/>
    </source>
</evidence>
<dbReference type="AlphaFoldDB" id="A0AAP0S4N2"/>
<evidence type="ECO:0000256" key="5">
    <source>
        <dbReference type="ARBA" id="ARBA00022729"/>
    </source>
</evidence>